<dbReference type="Gene3D" id="3.80.10.10">
    <property type="entry name" value="Ribonuclease Inhibitor"/>
    <property type="match status" value="2"/>
</dbReference>
<feature type="domain" description="F-box" evidence="2">
    <location>
        <begin position="46"/>
        <end position="91"/>
    </location>
</feature>
<dbReference type="EMBL" id="KE651166">
    <property type="protein sequence ID" value="EEB05631.1"/>
    <property type="molecule type" value="Genomic_DNA"/>
</dbReference>
<dbReference type="InterPro" id="IPR006553">
    <property type="entry name" value="Leu-rich_rpt_Cys-con_subtyp"/>
</dbReference>
<dbReference type="PANTHER" id="PTHR13382:SF69">
    <property type="entry name" value="FI18408P1"/>
    <property type="match status" value="1"/>
</dbReference>
<dbReference type="Proteomes" id="UP000001744">
    <property type="component" value="Unassembled WGS sequence"/>
</dbReference>
<evidence type="ECO:0000313" key="3">
    <source>
        <dbReference type="EMBL" id="EEB05631.1"/>
    </source>
</evidence>
<dbReference type="GO" id="GO:0005737">
    <property type="term" value="C:cytoplasm"/>
    <property type="evidence" value="ECO:0000318"/>
    <property type="project" value="GO_Central"/>
</dbReference>
<dbReference type="SUPFAM" id="SSF81383">
    <property type="entry name" value="F-box domain"/>
    <property type="match status" value="1"/>
</dbReference>
<dbReference type="GeneID" id="7050690"/>
<dbReference type="InterPro" id="IPR001810">
    <property type="entry name" value="F-box_dom"/>
</dbReference>
<dbReference type="OrthoDB" id="10257471at2759"/>
<dbReference type="eggNOG" id="KOG1947">
    <property type="taxonomic scope" value="Eukaryota"/>
</dbReference>
<dbReference type="InterPro" id="IPR036047">
    <property type="entry name" value="F-box-like_dom_sf"/>
</dbReference>
<dbReference type="InterPro" id="IPR032675">
    <property type="entry name" value="LRR_dom_sf"/>
</dbReference>
<evidence type="ECO:0000256" key="1">
    <source>
        <dbReference type="ARBA" id="ARBA00022786"/>
    </source>
</evidence>
<dbReference type="AlphaFoldDB" id="B6JW80"/>
<organism evidence="3 5">
    <name type="scientific">Schizosaccharomyces japonicus (strain yFS275 / FY16936)</name>
    <name type="common">Fission yeast</name>
    <dbReference type="NCBI Taxonomy" id="402676"/>
    <lineage>
        <taxon>Eukaryota</taxon>
        <taxon>Fungi</taxon>
        <taxon>Dikarya</taxon>
        <taxon>Ascomycota</taxon>
        <taxon>Taphrinomycotina</taxon>
        <taxon>Schizosaccharomycetes</taxon>
        <taxon>Schizosaccharomycetales</taxon>
        <taxon>Schizosaccharomycetaceae</taxon>
        <taxon>Schizosaccharomyces</taxon>
    </lineage>
</organism>
<keyword evidence="5" id="KW-1185">Reference proteome</keyword>
<dbReference type="SMART" id="SM00367">
    <property type="entry name" value="LRR_CC"/>
    <property type="match status" value="7"/>
</dbReference>
<dbReference type="VEuPathDB" id="FungiDB:SJAG_00651"/>
<dbReference type="JaponicusDB" id="SJAG_00651">
    <property type="gene designation" value="pof2"/>
</dbReference>
<gene>
    <name evidence="4" type="primary">pof2</name>
    <name evidence="3" type="ORF">SJAG_00651</name>
</gene>
<keyword evidence="1" id="KW-0833">Ubl conjugation pathway</keyword>
<name>B6JW80_SCHJY</name>
<dbReference type="STRING" id="402676.B6JW80"/>
<sequence>MFHFIVLTNTGEFVYISRNPNLNFYPSPNAAIPTQTPSIMCLLRPNTNKKLLPDEVIFQLFSYLEIPELLVCQRVCRKWLNFCSVYLWHKVAFASEDSFKEFYRYYIKTGRLRLYEKWIRKLNLSHASAYVFNATILPFSRLTNLVRLNLSNCAKVPELKLIVMLHNNPGLIALELSSIPSITNMTLFTVCTHCPSIKGLNVSNCPRIDDTGVVHLLQHCRGLRRLRIADCHLLTNATLEAIATFGDLIELDISGCFNIESADLLYRLFETNKQLRDVNFSRCSNVMSSFRLRHLNTAFPSVRYLNLSESSDVDDEILNGITRSFPNLQSLYLAKCSRVTNIGVDYITRLAPSLTFLHLAHCFDITDDGVAELTEKCQKLVYVDFGGCVQITDNAVNAISRLPKLQRGIQRLILTRKNLTHLSVTGITSVLNSDLTHFSRPVPRGMSPSQAKIFCALLKENIDAYREYLENCFKQQPPLNGLNGYITEKERLGMFRETA</sequence>
<dbReference type="OMA" id="LCNRIRY"/>
<dbReference type="SUPFAM" id="SSF52047">
    <property type="entry name" value="RNI-like"/>
    <property type="match status" value="1"/>
</dbReference>
<evidence type="ECO:0000259" key="2">
    <source>
        <dbReference type="PROSITE" id="PS50181"/>
    </source>
</evidence>
<dbReference type="InterPro" id="IPR057207">
    <property type="entry name" value="FBXL15_LRR"/>
</dbReference>
<dbReference type="PANTHER" id="PTHR13382">
    <property type="entry name" value="MITOCHONDRIAL ATP SYNTHASE COUPLING FACTOR B"/>
    <property type="match status" value="1"/>
</dbReference>
<dbReference type="RefSeq" id="XP_002171924.1">
    <property type="nucleotide sequence ID" value="XM_002171888.1"/>
</dbReference>
<evidence type="ECO:0000313" key="4">
    <source>
        <dbReference type="JaponicusDB" id="SJAG_00651"/>
    </source>
</evidence>
<accession>B6JW80</accession>
<dbReference type="HOGENOM" id="CLU_010840_2_1_1"/>
<dbReference type="PROSITE" id="PS50181">
    <property type="entry name" value="FBOX"/>
    <property type="match status" value="1"/>
</dbReference>
<dbReference type="Pfam" id="PF25372">
    <property type="entry name" value="DUF7885"/>
    <property type="match status" value="1"/>
</dbReference>
<proteinExistence type="predicted"/>
<reference evidence="3 5" key="1">
    <citation type="journal article" date="2011" name="Science">
        <title>Comparative functional genomics of the fission yeasts.</title>
        <authorList>
            <person name="Rhind N."/>
            <person name="Chen Z."/>
            <person name="Yassour M."/>
            <person name="Thompson D.A."/>
            <person name="Haas B.J."/>
            <person name="Habib N."/>
            <person name="Wapinski I."/>
            <person name="Roy S."/>
            <person name="Lin M.F."/>
            <person name="Heiman D.I."/>
            <person name="Young S.K."/>
            <person name="Furuya K."/>
            <person name="Guo Y."/>
            <person name="Pidoux A."/>
            <person name="Chen H.M."/>
            <person name="Robbertse B."/>
            <person name="Goldberg J.M."/>
            <person name="Aoki K."/>
            <person name="Bayne E.H."/>
            <person name="Berlin A.M."/>
            <person name="Desjardins C.A."/>
            <person name="Dobbs E."/>
            <person name="Dukaj L."/>
            <person name="Fan L."/>
            <person name="FitzGerald M.G."/>
            <person name="French C."/>
            <person name="Gujja S."/>
            <person name="Hansen K."/>
            <person name="Keifenheim D."/>
            <person name="Levin J.Z."/>
            <person name="Mosher R.A."/>
            <person name="Mueller C.A."/>
            <person name="Pfiffner J."/>
            <person name="Priest M."/>
            <person name="Russ C."/>
            <person name="Smialowska A."/>
            <person name="Swoboda P."/>
            <person name="Sykes S.M."/>
            <person name="Vaughn M."/>
            <person name="Vengrova S."/>
            <person name="Yoder R."/>
            <person name="Zeng Q."/>
            <person name="Allshire R."/>
            <person name="Baulcombe D."/>
            <person name="Birren B.W."/>
            <person name="Brown W."/>
            <person name="Ekwall K."/>
            <person name="Kellis M."/>
            <person name="Leatherwood J."/>
            <person name="Levin H."/>
            <person name="Margalit H."/>
            <person name="Martienssen R."/>
            <person name="Nieduszynski C.A."/>
            <person name="Spatafora J.W."/>
            <person name="Friedman N."/>
            <person name="Dalgaard J.Z."/>
            <person name="Baumann P."/>
            <person name="Niki H."/>
            <person name="Regev A."/>
            <person name="Nusbaum C."/>
        </authorList>
    </citation>
    <scope>NUCLEOTIDE SEQUENCE [LARGE SCALE GENOMIC DNA]</scope>
    <source>
        <strain evidence="5">yFS275 / FY16936</strain>
    </source>
</reference>
<dbReference type="InterPro" id="IPR050648">
    <property type="entry name" value="F-box_LRR-repeat"/>
</dbReference>
<dbReference type="SMART" id="SM00256">
    <property type="entry name" value="FBOX"/>
    <property type="match status" value="1"/>
</dbReference>
<evidence type="ECO:0000313" key="5">
    <source>
        <dbReference type="Proteomes" id="UP000001744"/>
    </source>
</evidence>
<dbReference type="Pfam" id="PF12937">
    <property type="entry name" value="F-box-like"/>
    <property type="match status" value="1"/>
</dbReference>
<protein>
    <submittedName>
        <fullName evidence="3">F-box protein Pof2</fullName>
    </submittedName>
</protein>